<dbReference type="InterPro" id="IPR051681">
    <property type="entry name" value="Ser/Thr_Kinases-Pseudokinases"/>
</dbReference>
<dbReference type="GO" id="GO:0004674">
    <property type="term" value="F:protein serine/threonine kinase activity"/>
    <property type="evidence" value="ECO:0007669"/>
    <property type="project" value="TreeGrafter"/>
</dbReference>
<dbReference type="Proteomes" id="UP001174909">
    <property type="component" value="Unassembled WGS sequence"/>
</dbReference>
<keyword evidence="2" id="KW-0418">Kinase</keyword>
<dbReference type="InterPro" id="IPR008266">
    <property type="entry name" value="Tyr_kinase_AS"/>
</dbReference>
<evidence type="ECO:0000313" key="3">
    <source>
        <dbReference type="Proteomes" id="UP001174909"/>
    </source>
</evidence>
<keyword evidence="3" id="KW-1185">Reference proteome</keyword>
<keyword evidence="2" id="KW-0675">Receptor</keyword>
<dbReference type="Pfam" id="PF00069">
    <property type="entry name" value="Pkinase"/>
    <property type="match status" value="1"/>
</dbReference>
<sequence length="370" mass="40776">QDVARGLVYLHGHNPVVIHRDLTARNVLLNSALVAKIADMGNSLIVESDKIVTASTVPGTLVYMPPEATSTTECRCNSSLDIFSFGHLSLFTLTQDFPQLLPATYKDPKTGRIMGRTEVERRGAHMKILESMLPKSHTIVSLVKECLGYDPSSRPSASNILRRLQGVSASIHDPCHTATRLELESRVSALGKQLKDLEPFAIKGLEAMEKELLEALKRTKGAAKREKPQLPQGTAYIESRGLCYDANVGDIAGNAMNAMIIVSAGDQFPSDVEIEQRVRNTALADKAFKIHGRLPPYVTCLHKEAAADLMATASNELKSLNIDLVSICIDSPSLQRSKTYYLEKICKFLQNVMQPSSFHRLSWPQRETHG</sequence>
<dbReference type="GO" id="GO:0004713">
    <property type="term" value="F:protein tyrosine kinase activity"/>
    <property type="evidence" value="ECO:0007669"/>
    <property type="project" value="InterPro"/>
</dbReference>
<keyword evidence="2" id="KW-0808">Transferase</keyword>
<dbReference type="AlphaFoldDB" id="A0AA35VY77"/>
<dbReference type="InterPro" id="IPR011009">
    <property type="entry name" value="Kinase-like_dom_sf"/>
</dbReference>
<organism evidence="2 3">
    <name type="scientific">Geodia barretti</name>
    <name type="common">Barrett's horny sponge</name>
    <dbReference type="NCBI Taxonomy" id="519541"/>
    <lineage>
        <taxon>Eukaryota</taxon>
        <taxon>Metazoa</taxon>
        <taxon>Porifera</taxon>
        <taxon>Demospongiae</taxon>
        <taxon>Heteroscleromorpha</taxon>
        <taxon>Tetractinellida</taxon>
        <taxon>Astrophorina</taxon>
        <taxon>Geodiidae</taxon>
        <taxon>Geodia</taxon>
    </lineage>
</organism>
<dbReference type="EMBL" id="CASHTH010000061">
    <property type="protein sequence ID" value="CAI7990267.1"/>
    <property type="molecule type" value="Genomic_DNA"/>
</dbReference>
<dbReference type="PANTHER" id="PTHR44329">
    <property type="entry name" value="SERINE/THREONINE-PROTEIN KINASE TNNI3K-RELATED"/>
    <property type="match status" value="1"/>
</dbReference>
<name>A0AA35VY77_GEOBA</name>
<dbReference type="SMART" id="SM00219">
    <property type="entry name" value="TyrKc"/>
    <property type="match status" value="1"/>
</dbReference>
<protein>
    <submittedName>
        <fullName evidence="2">Leucine-rich repeat receptor protein kinase MSL1</fullName>
    </submittedName>
</protein>
<feature type="domain" description="Protein kinase" evidence="1">
    <location>
        <begin position="1"/>
        <end position="171"/>
    </location>
</feature>
<proteinExistence type="predicted"/>
<dbReference type="PROSITE" id="PS50011">
    <property type="entry name" value="PROTEIN_KINASE_DOM"/>
    <property type="match status" value="1"/>
</dbReference>
<dbReference type="PANTHER" id="PTHR44329:SF214">
    <property type="entry name" value="PROTEIN KINASE DOMAIN-CONTAINING PROTEIN"/>
    <property type="match status" value="1"/>
</dbReference>
<reference evidence="2" key="1">
    <citation type="submission" date="2023-03" db="EMBL/GenBank/DDBJ databases">
        <authorList>
            <person name="Steffen K."/>
            <person name="Cardenas P."/>
        </authorList>
    </citation>
    <scope>NUCLEOTIDE SEQUENCE</scope>
</reference>
<accession>A0AA35VY77</accession>
<evidence type="ECO:0000259" key="1">
    <source>
        <dbReference type="PROSITE" id="PS50011"/>
    </source>
</evidence>
<dbReference type="PROSITE" id="PS00109">
    <property type="entry name" value="PROTEIN_KINASE_TYR"/>
    <property type="match status" value="1"/>
</dbReference>
<dbReference type="GO" id="GO:0005524">
    <property type="term" value="F:ATP binding"/>
    <property type="evidence" value="ECO:0007669"/>
    <property type="project" value="InterPro"/>
</dbReference>
<gene>
    <name evidence="2" type="ORF">GBAR_LOCUS445</name>
</gene>
<dbReference type="SUPFAM" id="SSF56112">
    <property type="entry name" value="Protein kinase-like (PK-like)"/>
    <property type="match status" value="1"/>
</dbReference>
<dbReference type="InterPro" id="IPR000719">
    <property type="entry name" value="Prot_kinase_dom"/>
</dbReference>
<dbReference type="InterPro" id="IPR020635">
    <property type="entry name" value="Tyr_kinase_cat_dom"/>
</dbReference>
<evidence type="ECO:0000313" key="2">
    <source>
        <dbReference type="EMBL" id="CAI7990267.1"/>
    </source>
</evidence>
<comment type="caution">
    <text evidence="2">The sequence shown here is derived from an EMBL/GenBank/DDBJ whole genome shotgun (WGS) entry which is preliminary data.</text>
</comment>
<dbReference type="Gene3D" id="1.10.510.10">
    <property type="entry name" value="Transferase(Phosphotransferase) domain 1"/>
    <property type="match status" value="1"/>
</dbReference>
<feature type="non-terminal residue" evidence="2">
    <location>
        <position position="370"/>
    </location>
</feature>